<feature type="compositionally biased region" description="Low complexity" evidence="1">
    <location>
        <begin position="462"/>
        <end position="472"/>
    </location>
</feature>
<dbReference type="Gene3D" id="3.80.10.10">
    <property type="entry name" value="Ribonuclease Inhibitor"/>
    <property type="match status" value="1"/>
</dbReference>
<dbReference type="AlphaFoldDB" id="A0A9P6Q5S5"/>
<accession>A0A9P6Q5S5</accession>
<proteinExistence type="predicted"/>
<dbReference type="EMBL" id="JAAAJB010000257">
    <property type="protein sequence ID" value="KAG0260182.1"/>
    <property type="molecule type" value="Genomic_DNA"/>
</dbReference>
<protein>
    <submittedName>
        <fullName evidence="2">Uncharacterized protein</fullName>
    </submittedName>
</protein>
<dbReference type="Proteomes" id="UP000807716">
    <property type="component" value="Unassembled WGS sequence"/>
</dbReference>
<dbReference type="SUPFAM" id="SSF52047">
    <property type="entry name" value="RNI-like"/>
    <property type="match status" value="1"/>
</dbReference>
<comment type="caution">
    <text evidence="2">The sequence shown here is derived from an EMBL/GenBank/DDBJ whole genome shotgun (WGS) entry which is preliminary data.</text>
</comment>
<feature type="region of interest" description="Disordered" evidence="1">
    <location>
        <begin position="127"/>
        <end position="149"/>
    </location>
</feature>
<keyword evidence="3" id="KW-1185">Reference proteome</keyword>
<sequence length="642" mass="70741">MQSSSPPRSIVEVLPEECLIAIVGALDYSFQSLYPLLRTCRTLLRLGAVVLYRSPFELIEQDERLDTQDRIARQRKLLRLLLSCLDETTLARLPPYQSNLVSLPRHPTIDYLALYSRHSSRNFDIALTPGSGSSSSSHNSSGGSSTNTPIGGPLLSVTAATTPIASLAEARRAVHLALLSHTPSHIRALTFSIRYMANLQPLATLLSTLSRIELYMPVKTPVEGAIHFIQTHRQAFPGMLDEIKLDVTSSVAHHSSSALIRLFQAMGRPRVIDVRGWPGAVQNLAQLPTEGCRVLLMRQGVMVNTVAAAAAAAPPPPQQQQQQQQQQGSQPDSGTAVPPSLSEIVSAMPKLETLRMTINAPNFFAWAGKQGGHGSCDSGRSRSGGSVSSSSDRVVCRPTQFLKHVRLEGFDRDLIPSLTDVARYYEGTLESIFVLSRFDLYLPQYLKETSVSFQQQQETDKTTTTTSTTSTTATMATTTTTASTVATDSDRLRWTWTLPRLHTLDLEGSIAIRFDYTSLQCCPGLTDLRVNVGRKIPQDWDPKLDALVYIVLLPRLRALDLAGYWGLTDRLVEEVLVPGLADRLQRLNLMWCQGPTDIGVEAVVRGIRTLRWLGLPSSTELERDKVLSIRKILQLDSLELAL</sequence>
<evidence type="ECO:0000313" key="3">
    <source>
        <dbReference type="Proteomes" id="UP000807716"/>
    </source>
</evidence>
<dbReference type="InterPro" id="IPR032675">
    <property type="entry name" value="LRR_dom_sf"/>
</dbReference>
<evidence type="ECO:0000256" key="1">
    <source>
        <dbReference type="SAM" id="MobiDB-lite"/>
    </source>
</evidence>
<dbReference type="OrthoDB" id="423607at2759"/>
<name>A0A9P6Q5S5_9FUNG</name>
<reference evidence="2" key="1">
    <citation type="journal article" date="2020" name="Fungal Divers.">
        <title>Resolving the Mortierellaceae phylogeny through synthesis of multi-gene phylogenetics and phylogenomics.</title>
        <authorList>
            <person name="Vandepol N."/>
            <person name="Liber J."/>
            <person name="Desiro A."/>
            <person name="Na H."/>
            <person name="Kennedy M."/>
            <person name="Barry K."/>
            <person name="Grigoriev I.V."/>
            <person name="Miller A.N."/>
            <person name="O'Donnell K."/>
            <person name="Stajich J.E."/>
            <person name="Bonito G."/>
        </authorList>
    </citation>
    <scope>NUCLEOTIDE SEQUENCE</scope>
    <source>
        <strain evidence="2">BC1065</strain>
    </source>
</reference>
<feature type="compositionally biased region" description="Low complexity" evidence="1">
    <location>
        <begin position="130"/>
        <end position="145"/>
    </location>
</feature>
<feature type="region of interest" description="Disordered" evidence="1">
    <location>
        <begin position="453"/>
        <end position="472"/>
    </location>
</feature>
<organism evidence="2 3">
    <name type="scientific">Actinomortierella ambigua</name>
    <dbReference type="NCBI Taxonomy" id="1343610"/>
    <lineage>
        <taxon>Eukaryota</taxon>
        <taxon>Fungi</taxon>
        <taxon>Fungi incertae sedis</taxon>
        <taxon>Mucoromycota</taxon>
        <taxon>Mortierellomycotina</taxon>
        <taxon>Mortierellomycetes</taxon>
        <taxon>Mortierellales</taxon>
        <taxon>Mortierellaceae</taxon>
        <taxon>Actinomortierella</taxon>
    </lineage>
</organism>
<feature type="region of interest" description="Disordered" evidence="1">
    <location>
        <begin position="310"/>
        <end position="340"/>
    </location>
</feature>
<evidence type="ECO:0000313" key="2">
    <source>
        <dbReference type="EMBL" id="KAG0260182.1"/>
    </source>
</evidence>
<gene>
    <name evidence="2" type="ORF">DFQ27_003661</name>
</gene>